<name>A0A1C7M7H1_GRIFR</name>
<accession>A0A1C7M7H1</accession>
<evidence type="ECO:0000313" key="1">
    <source>
        <dbReference type="EMBL" id="OBZ70994.1"/>
    </source>
</evidence>
<organism evidence="1 2">
    <name type="scientific">Grifola frondosa</name>
    <name type="common">Maitake</name>
    <name type="synonym">Polyporus frondosus</name>
    <dbReference type="NCBI Taxonomy" id="5627"/>
    <lineage>
        <taxon>Eukaryota</taxon>
        <taxon>Fungi</taxon>
        <taxon>Dikarya</taxon>
        <taxon>Basidiomycota</taxon>
        <taxon>Agaricomycotina</taxon>
        <taxon>Agaricomycetes</taxon>
        <taxon>Polyporales</taxon>
        <taxon>Grifolaceae</taxon>
        <taxon>Grifola</taxon>
    </lineage>
</organism>
<keyword evidence="2" id="KW-1185">Reference proteome</keyword>
<gene>
    <name evidence="1" type="ORF">A0H81_09494</name>
</gene>
<comment type="caution">
    <text evidence="1">The sequence shown here is derived from an EMBL/GenBank/DDBJ whole genome shotgun (WGS) entry which is preliminary data.</text>
</comment>
<dbReference type="EMBL" id="LUGG01000013">
    <property type="protein sequence ID" value="OBZ70994.1"/>
    <property type="molecule type" value="Genomic_DNA"/>
</dbReference>
<reference evidence="1 2" key="1">
    <citation type="submission" date="2016-03" db="EMBL/GenBank/DDBJ databases">
        <title>Whole genome sequencing of Grifola frondosa 9006-11.</title>
        <authorList>
            <person name="Min B."/>
            <person name="Park H."/>
            <person name="Kim J.-G."/>
            <person name="Cho H."/>
            <person name="Oh Y.-L."/>
            <person name="Kong W.-S."/>
            <person name="Choi I.-G."/>
        </authorList>
    </citation>
    <scope>NUCLEOTIDE SEQUENCE [LARGE SCALE GENOMIC DNA]</scope>
    <source>
        <strain evidence="1 2">9006-11</strain>
    </source>
</reference>
<dbReference type="Proteomes" id="UP000092993">
    <property type="component" value="Unassembled WGS sequence"/>
</dbReference>
<dbReference type="AlphaFoldDB" id="A0A1C7M7H1"/>
<sequence>MRVTAKATCPSCPSRTHLPPTRCSSISWWTPLSGMTCAHTGWWLCCRRSSCCMKVPHLLGLNVNAGQAVKPQLCTGVYDGFRAYAEFKELNSTLNHELAQFERVTAPIAGGVAIK</sequence>
<proteinExistence type="predicted"/>
<dbReference type="OrthoDB" id="49605at2759"/>
<protein>
    <submittedName>
        <fullName evidence="1">Uncharacterized protein</fullName>
    </submittedName>
</protein>
<dbReference type="STRING" id="5627.A0A1C7M7H1"/>
<evidence type="ECO:0000313" key="2">
    <source>
        <dbReference type="Proteomes" id="UP000092993"/>
    </source>
</evidence>